<evidence type="ECO:0000256" key="1">
    <source>
        <dbReference type="SAM" id="MobiDB-lite"/>
    </source>
</evidence>
<organism evidence="2 3">
    <name type="scientific">Zosterops borbonicus</name>
    <dbReference type="NCBI Taxonomy" id="364589"/>
    <lineage>
        <taxon>Eukaryota</taxon>
        <taxon>Metazoa</taxon>
        <taxon>Chordata</taxon>
        <taxon>Craniata</taxon>
        <taxon>Vertebrata</taxon>
        <taxon>Euteleostomi</taxon>
        <taxon>Archelosauria</taxon>
        <taxon>Archosauria</taxon>
        <taxon>Dinosauria</taxon>
        <taxon>Saurischia</taxon>
        <taxon>Theropoda</taxon>
        <taxon>Coelurosauria</taxon>
        <taxon>Aves</taxon>
        <taxon>Neognathae</taxon>
        <taxon>Neoaves</taxon>
        <taxon>Telluraves</taxon>
        <taxon>Australaves</taxon>
        <taxon>Passeriformes</taxon>
        <taxon>Sylvioidea</taxon>
        <taxon>Zosteropidae</taxon>
        <taxon>Zosterops</taxon>
    </lineage>
</organism>
<evidence type="ECO:0000313" key="2">
    <source>
        <dbReference type="EMBL" id="TRZ15004.1"/>
    </source>
</evidence>
<evidence type="ECO:0000313" key="3">
    <source>
        <dbReference type="Proteomes" id="UP000796761"/>
    </source>
</evidence>
<accession>A0A8K1LIA5</accession>
<sequence>MTIIFVVFYEHPLIKPIKPLKVEKRSDREALAGNSPPGKVKPPQKAKMYTGHAEGNELDAIVEYTFRKSPDDTQLQVADITTGCAAIQGGANMLKKWAERNLMKFNKGKCKVLTLRKGYSLLAMLCTHDEKF</sequence>
<name>A0A8K1LIA5_9PASS</name>
<feature type="region of interest" description="Disordered" evidence="1">
    <location>
        <begin position="27"/>
        <end position="46"/>
    </location>
</feature>
<protein>
    <submittedName>
        <fullName evidence="2">Uncharacterized protein</fullName>
    </submittedName>
</protein>
<proteinExistence type="predicted"/>
<dbReference type="Proteomes" id="UP000796761">
    <property type="component" value="Unassembled WGS sequence"/>
</dbReference>
<keyword evidence="3" id="KW-1185">Reference proteome</keyword>
<dbReference type="EMBL" id="SWJQ01000391">
    <property type="protein sequence ID" value="TRZ15004.1"/>
    <property type="molecule type" value="Genomic_DNA"/>
</dbReference>
<dbReference type="AlphaFoldDB" id="A0A8K1LIA5"/>
<reference evidence="2" key="1">
    <citation type="submission" date="2019-04" db="EMBL/GenBank/DDBJ databases">
        <title>Genome assembly of Zosterops borbonicus 15179.</title>
        <authorList>
            <person name="Leroy T."/>
            <person name="Anselmetti Y."/>
            <person name="Tilak M.-K."/>
            <person name="Nabholz B."/>
        </authorList>
    </citation>
    <scope>NUCLEOTIDE SEQUENCE</scope>
    <source>
        <strain evidence="2">HGM_15179</strain>
        <tissue evidence="2">Muscle</tissue>
    </source>
</reference>
<gene>
    <name evidence="2" type="ORF">HGM15179_012102</name>
</gene>
<comment type="caution">
    <text evidence="2">The sequence shown here is derived from an EMBL/GenBank/DDBJ whole genome shotgun (WGS) entry which is preliminary data.</text>
</comment>